<dbReference type="Gene3D" id="3.30.300.20">
    <property type="match status" value="1"/>
</dbReference>
<dbReference type="PANTHER" id="PTHR35368">
    <property type="entry name" value="HYDROPEROXIDE REDUCTASE"/>
    <property type="match status" value="1"/>
</dbReference>
<dbReference type="SUPFAM" id="SSF82784">
    <property type="entry name" value="OsmC-like"/>
    <property type="match status" value="1"/>
</dbReference>
<dbReference type="InterPro" id="IPR052924">
    <property type="entry name" value="OsmC/Ohr_hydroprdx_reductase"/>
</dbReference>
<reference evidence="1 2" key="1">
    <citation type="submission" date="2017-02" db="EMBL/GenBank/DDBJ databases">
        <authorList>
            <person name="Peterson S.W."/>
        </authorList>
    </citation>
    <scope>NUCLEOTIDE SEQUENCE [LARGE SCALE GENOMIC DNA]</scope>
    <source>
        <strain evidence="1 2">P15</strain>
    </source>
</reference>
<proteinExistence type="predicted"/>
<dbReference type="Proteomes" id="UP000190341">
    <property type="component" value="Unassembled WGS sequence"/>
</dbReference>
<dbReference type="InterPro" id="IPR003718">
    <property type="entry name" value="OsmC/Ohr_fam"/>
</dbReference>
<dbReference type="InterPro" id="IPR015946">
    <property type="entry name" value="KH_dom-like_a/b"/>
</dbReference>
<evidence type="ECO:0000313" key="1">
    <source>
        <dbReference type="EMBL" id="SKC59679.1"/>
    </source>
</evidence>
<dbReference type="Pfam" id="PF02566">
    <property type="entry name" value="OsmC"/>
    <property type="match status" value="1"/>
</dbReference>
<protein>
    <submittedName>
        <fullName evidence="1">OsmC-like protein</fullName>
    </submittedName>
</protein>
<dbReference type="InterPro" id="IPR036102">
    <property type="entry name" value="OsmC/Ohrsf"/>
</dbReference>
<dbReference type="EMBL" id="FUZV01000001">
    <property type="protein sequence ID" value="SKC59679.1"/>
    <property type="molecule type" value="Genomic_DNA"/>
</dbReference>
<sequence length="181" mass="19308">MNTQHDIAEAMQRAINVFVRRPDMGLHDDAAGRAVWKGGTRVTTYHDSGLHMDTDMPRELGGTGDCVSPGWLFRAGIAACSTTVIAMIAASEGITLDRLEIVVGSQSDTRGVLGMHDNDGELINPGPQAITMDVQISAAGVDAAVLRRLVEQGLHRSPMQSALLRHPPLTVNVSVDQDMAA</sequence>
<dbReference type="PANTHER" id="PTHR35368:SF1">
    <property type="entry name" value="HYDROPEROXIDE REDUCTASE"/>
    <property type="match status" value="1"/>
</dbReference>
<dbReference type="OrthoDB" id="8850403at2"/>
<name>A0A1T5K887_9GAMM</name>
<dbReference type="AlphaFoldDB" id="A0A1T5K887"/>
<organism evidence="1 2">
    <name type="scientific">Pseudoxanthomonas indica</name>
    <dbReference type="NCBI Taxonomy" id="428993"/>
    <lineage>
        <taxon>Bacteria</taxon>
        <taxon>Pseudomonadati</taxon>
        <taxon>Pseudomonadota</taxon>
        <taxon>Gammaproteobacteria</taxon>
        <taxon>Lysobacterales</taxon>
        <taxon>Lysobacteraceae</taxon>
        <taxon>Pseudoxanthomonas</taxon>
    </lineage>
</organism>
<dbReference type="RefSeq" id="WP_079723746.1">
    <property type="nucleotide sequence ID" value="NZ_BMCL01000002.1"/>
</dbReference>
<gene>
    <name evidence="1" type="ORF">SAMN06296058_1448</name>
</gene>
<accession>A0A1T5K887</accession>
<keyword evidence="2" id="KW-1185">Reference proteome</keyword>
<evidence type="ECO:0000313" key="2">
    <source>
        <dbReference type="Proteomes" id="UP000190341"/>
    </source>
</evidence>
<dbReference type="STRING" id="428993.SAMN06296058_1448"/>